<gene>
    <name evidence="1" type="ORF">TH30_08250</name>
</gene>
<evidence type="ECO:0000313" key="2">
    <source>
        <dbReference type="Proteomes" id="UP000252255"/>
    </source>
</evidence>
<organism evidence="1 2">
    <name type="scientific">Thalassospira profundimaris</name>
    <dbReference type="NCBI Taxonomy" id="502049"/>
    <lineage>
        <taxon>Bacteria</taxon>
        <taxon>Pseudomonadati</taxon>
        <taxon>Pseudomonadota</taxon>
        <taxon>Alphaproteobacteria</taxon>
        <taxon>Rhodospirillales</taxon>
        <taxon>Thalassospiraceae</taxon>
        <taxon>Thalassospira</taxon>
    </lineage>
</organism>
<comment type="caution">
    <text evidence="1">The sequence shown here is derived from an EMBL/GenBank/DDBJ whole genome shotgun (WGS) entry which is preliminary data.</text>
</comment>
<name>A0A367WYR3_9PROT</name>
<dbReference type="EMBL" id="JPWI01000004">
    <property type="protein sequence ID" value="RCK46583.1"/>
    <property type="molecule type" value="Genomic_DNA"/>
</dbReference>
<sequence>MQLAQDADTGGVLVSVTRDGKPGRERTLAYDILTDADSFGATDREVWPFLTTASDRSADVLVGVISAVNVGYSGGGTEAHFLDVIRLDAGDGPSLSTNPVVLSVPIGAVKMIRACFSEADIQKRRDVCRDEYRFAADIRLSHHGMVGLPEIEYASRATAFPATASLDQDSTQLPGLRDEDLVERVDERCSFDRIFRFDVANGRYEPDVRLPDCDDYLMP</sequence>
<reference evidence="1 2" key="1">
    <citation type="submission" date="2014-07" db="EMBL/GenBank/DDBJ databases">
        <title>Draft genome sequence of Thalassospira profundimaris PR54-5.</title>
        <authorList>
            <person name="Lai Q."/>
            <person name="Shao Z."/>
        </authorList>
    </citation>
    <scope>NUCLEOTIDE SEQUENCE [LARGE SCALE GENOMIC DNA]</scope>
    <source>
        <strain evidence="1 2">PR54-5</strain>
    </source>
</reference>
<proteinExistence type="predicted"/>
<dbReference type="Proteomes" id="UP000252255">
    <property type="component" value="Unassembled WGS sequence"/>
</dbReference>
<dbReference type="RefSeq" id="WP_114097571.1">
    <property type="nucleotide sequence ID" value="NZ_JPWI01000004.1"/>
</dbReference>
<accession>A0A367WYR3</accession>
<dbReference type="OrthoDB" id="8653499at2"/>
<dbReference type="AlphaFoldDB" id="A0A367WYR3"/>
<evidence type="ECO:0000313" key="1">
    <source>
        <dbReference type="EMBL" id="RCK46583.1"/>
    </source>
</evidence>
<protein>
    <submittedName>
        <fullName evidence="1">Uncharacterized protein</fullName>
    </submittedName>
</protein>